<dbReference type="PANTHER" id="PTHR31297:SF17">
    <property type="entry name" value="ENDOGLUCANASE"/>
    <property type="match status" value="1"/>
</dbReference>
<feature type="domain" description="Glycoside hydrolase family 5" evidence="5">
    <location>
        <begin position="46"/>
        <end position="313"/>
    </location>
</feature>
<dbReference type="Pfam" id="PF18962">
    <property type="entry name" value="Por_Secre_tail"/>
    <property type="match status" value="1"/>
</dbReference>
<keyword evidence="9" id="KW-1185">Reference proteome</keyword>
<evidence type="ECO:0000256" key="1">
    <source>
        <dbReference type="ARBA" id="ARBA00022729"/>
    </source>
</evidence>
<dbReference type="PANTHER" id="PTHR31297">
    <property type="entry name" value="GLUCAN ENDO-1,6-BETA-GLUCOSIDASE B"/>
    <property type="match status" value="1"/>
</dbReference>
<dbReference type="GO" id="GO:0005576">
    <property type="term" value="C:extracellular region"/>
    <property type="evidence" value="ECO:0007669"/>
    <property type="project" value="TreeGrafter"/>
</dbReference>
<reference evidence="8 9" key="1">
    <citation type="submission" date="2019-02" db="EMBL/GenBank/DDBJ databases">
        <title>Arundinibacter roseus gen. nov., sp. nov., a new member of the family Cytophagaceae.</title>
        <authorList>
            <person name="Szuroczki S."/>
            <person name="Khayer B."/>
            <person name="Sproer C."/>
            <person name="Toumi M."/>
            <person name="Szabo A."/>
            <person name="Felfoldi T."/>
            <person name="Schumann P."/>
            <person name="Toth E."/>
        </authorList>
    </citation>
    <scope>NUCLEOTIDE SEQUENCE [LARGE SCALE GENOMIC DNA]</scope>
    <source>
        <strain evidence="8 9">DMA-k-7a</strain>
    </source>
</reference>
<feature type="domain" description="CBM-cenC" evidence="6">
    <location>
        <begin position="356"/>
        <end position="473"/>
    </location>
</feature>
<dbReference type="GO" id="GO:0009251">
    <property type="term" value="P:glucan catabolic process"/>
    <property type="evidence" value="ECO:0007669"/>
    <property type="project" value="TreeGrafter"/>
</dbReference>
<dbReference type="InterPro" id="IPR026444">
    <property type="entry name" value="Secre_tail"/>
</dbReference>
<dbReference type="InterPro" id="IPR001547">
    <property type="entry name" value="Glyco_hydro_5"/>
</dbReference>
<evidence type="ECO:0000259" key="7">
    <source>
        <dbReference type="Pfam" id="PF18962"/>
    </source>
</evidence>
<organism evidence="8 9">
    <name type="scientific">Arundinibacter roseus</name>
    <dbReference type="NCBI Taxonomy" id="2070510"/>
    <lineage>
        <taxon>Bacteria</taxon>
        <taxon>Pseudomonadati</taxon>
        <taxon>Bacteroidota</taxon>
        <taxon>Cytophagia</taxon>
        <taxon>Cytophagales</taxon>
        <taxon>Spirosomataceae</taxon>
        <taxon>Arundinibacter</taxon>
    </lineage>
</organism>
<dbReference type="GO" id="GO:0008422">
    <property type="term" value="F:beta-glucosidase activity"/>
    <property type="evidence" value="ECO:0007669"/>
    <property type="project" value="TreeGrafter"/>
</dbReference>
<evidence type="ECO:0000259" key="5">
    <source>
        <dbReference type="Pfam" id="PF00150"/>
    </source>
</evidence>
<dbReference type="SUPFAM" id="SSF51445">
    <property type="entry name" value="(Trans)glycosidases"/>
    <property type="match status" value="1"/>
</dbReference>
<dbReference type="InterPro" id="IPR018087">
    <property type="entry name" value="Glyco_hydro_5_CS"/>
</dbReference>
<dbReference type="PROSITE" id="PS00659">
    <property type="entry name" value="GLYCOSYL_HYDROL_F5"/>
    <property type="match status" value="1"/>
</dbReference>
<dbReference type="InterPro" id="IPR050386">
    <property type="entry name" value="Glycosyl_hydrolase_5"/>
</dbReference>
<dbReference type="Proteomes" id="UP000295706">
    <property type="component" value="Unassembled WGS sequence"/>
</dbReference>
<dbReference type="InterPro" id="IPR003305">
    <property type="entry name" value="CenC_carb-bd"/>
</dbReference>
<dbReference type="InterPro" id="IPR008979">
    <property type="entry name" value="Galactose-bd-like_sf"/>
</dbReference>
<dbReference type="GO" id="GO:0009986">
    <property type="term" value="C:cell surface"/>
    <property type="evidence" value="ECO:0007669"/>
    <property type="project" value="TreeGrafter"/>
</dbReference>
<sequence>MRYFGVLILGIGLVLSGYTTHAQRTAFELNKALGRGINMGNMFEAPTETAWGNPYRADYFQRIRTLGFQHVRIPVRWDTPERTSFTEPYRVDQTFLNRLRLVVDEALRQDLHVIINMHHHDELFSNPTGAKPRFLAQWRQIADYFKGYDQRLLFEVLNEPHDQLTPTLWNEFFAEALQQIRVYSPTRAVLMGAPLFGGLAGVPFLQLPDDNYLIVSPHFYNPFRFTHQGAEWVGEEAQSWLGTAWRDLSTEREVLIQEFEPVLAFQKQHNVPIHIGEFGAYSTADLASRVRWTTFLARWFESQGFSWAYWEFSAGFGIFNPVTNQYVQPLVDALLSNPLPQPVEPLTTVVYSSDDAYSGWNVYVNSGAEATRSTVEGQLRIQINKKGTEDWHVQVVKGNIPLQKDVLYRVRFKAVSSAASPHPVTVYTGRSVSPWDSYSGYSRVEIGAQEKEYAIMFDMKNETDLTARLVLDAGSTEGLLSVRDVVVEQVWLDVDVLTSLPAQEFLPPVLYPLPATDLVTIVHGCLYDALNVYDARGLSVFDKKLSKDLECKVALDVRNWPAGQYYFYFISNEKTTVRKFIKY</sequence>
<evidence type="ECO:0000313" key="8">
    <source>
        <dbReference type="EMBL" id="TDB64159.1"/>
    </source>
</evidence>
<accession>A0A4R4KCW6</accession>
<evidence type="ECO:0000256" key="2">
    <source>
        <dbReference type="ARBA" id="ARBA00022801"/>
    </source>
</evidence>
<keyword evidence="2 4" id="KW-0378">Hydrolase</keyword>
<dbReference type="Pfam" id="PF02018">
    <property type="entry name" value="CBM_4_9"/>
    <property type="match status" value="1"/>
</dbReference>
<dbReference type="InterPro" id="IPR017853">
    <property type="entry name" value="GH"/>
</dbReference>
<dbReference type="AlphaFoldDB" id="A0A4R4KCW6"/>
<gene>
    <name evidence="8" type="ORF">EZE20_14565</name>
</gene>
<dbReference type="EMBL" id="SMJU01000008">
    <property type="protein sequence ID" value="TDB64159.1"/>
    <property type="molecule type" value="Genomic_DNA"/>
</dbReference>
<proteinExistence type="inferred from homology"/>
<evidence type="ECO:0000259" key="6">
    <source>
        <dbReference type="Pfam" id="PF02018"/>
    </source>
</evidence>
<feature type="domain" description="Secretion system C-terminal sorting" evidence="7">
    <location>
        <begin position="510"/>
        <end position="581"/>
    </location>
</feature>
<dbReference type="Gene3D" id="3.20.20.80">
    <property type="entry name" value="Glycosidases"/>
    <property type="match status" value="1"/>
</dbReference>
<comment type="caution">
    <text evidence="8">The sequence shown here is derived from an EMBL/GenBank/DDBJ whole genome shotgun (WGS) entry which is preliminary data.</text>
</comment>
<evidence type="ECO:0000313" key="9">
    <source>
        <dbReference type="Proteomes" id="UP000295706"/>
    </source>
</evidence>
<dbReference type="SUPFAM" id="SSF49785">
    <property type="entry name" value="Galactose-binding domain-like"/>
    <property type="match status" value="1"/>
</dbReference>
<dbReference type="OrthoDB" id="9800955at2"/>
<keyword evidence="3 4" id="KW-0326">Glycosidase</keyword>
<dbReference type="Pfam" id="PF00150">
    <property type="entry name" value="Cellulase"/>
    <property type="match status" value="1"/>
</dbReference>
<evidence type="ECO:0000256" key="3">
    <source>
        <dbReference type="ARBA" id="ARBA00023295"/>
    </source>
</evidence>
<evidence type="ECO:0000256" key="4">
    <source>
        <dbReference type="RuleBase" id="RU361153"/>
    </source>
</evidence>
<dbReference type="RefSeq" id="WP_132118893.1">
    <property type="nucleotide sequence ID" value="NZ_SMJU01000008.1"/>
</dbReference>
<comment type="similarity">
    <text evidence="4">Belongs to the glycosyl hydrolase 5 (cellulase A) family.</text>
</comment>
<dbReference type="Gene3D" id="2.60.120.260">
    <property type="entry name" value="Galactose-binding domain-like"/>
    <property type="match status" value="1"/>
</dbReference>
<protein>
    <submittedName>
        <fullName evidence="8">Glycoside hydrolase</fullName>
    </submittedName>
</protein>
<keyword evidence="1" id="KW-0732">Signal</keyword>
<name>A0A4R4KCW6_9BACT</name>